<name>A0A1D2VPQ1_9ASCO</name>
<accession>A0A1D2VPQ1</accession>
<reference evidence="2" key="1">
    <citation type="submission" date="2016-05" db="EMBL/GenBank/DDBJ databases">
        <title>Comparative genomics of biotechnologically important yeasts.</title>
        <authorList>
            <consortium name="DOE Joint Genome Institute"/>
            <person name="Riley R."/>
            <person name="Haridas S."/>
            <person name="Wolfe K.H."/>
            <person name="Lopes M.R."/>
            <person name="Hittinger C.T."/>
            <person name="Goker M."/>
            <person name="Salamov A."/>
            <person name="Wisecaver J."/>
            <person name="Long T.M."/>
            <person name="Aerts A.L."/>
            <person name="Barry K."/>
            <person name="Choi C."/>
            <person name="Clum A."/>
            <person name="Coughlan A.Y."/>
            <person name="Deshpande S."/>
            <person name="Douglass A.P."/>
            <person name="Hanson S.J."/>
            <person name="Klenk H.-P."/>
            <person name="Labutti K."/>
            <person name="Lapidus A."/>
            <person name="Lindquist E."/>
            <person name="Lipzen A."/>
            <person name="Meier-Kolthoff J.P."/>
            <person name="Ohm R.A."/>
            <person name="Otillar R.P."/>
            <person name="Pangilinan J."/>
            <person name="Peng Y."/>
            <person name="Rokas A."/>
            <person name="Rosa C.A."/>
            <person name="Scheuner C."/>
            <person name="Sibirny A.A."/>
            <person name="Slot J.C."/>
            <person name="Stielow J.B."/>
            <person name="Sun H."/>
            <person name="Kurtzman C.P."/>
            <person name="Blackwell M."/>
            <person name="Grigoriev I.V."/>
            <person name="Jeffries T.W."/>
        </authorList>
    </citation>
    <scope>NUCLEOTIDE SEQUENCE [LARGE SCALE GENOMIC DNA]</scope>
    <source>
        <strain evidence="2">DSM 1968</strain>
    </source>
</reference>
<evidence type="ECO:0000313" key="1">
    <source>
        <dbReference type="EMBL" id="ODV63602.1"/>
    </source>
</evidence>
<evidence type="ECO:0000313" key="2">
    <source>
        <dbReference type="Proteomes" id="UP000095038"/>
    </source>
</evidence>
<dbReference type="RefSeq" id="XP_020049909.1">
    <property type="nucleotide sequence ID" value="XM_020191419.1"/>
</dbReference>
<dbReference type="AlphaFoldDB" id="A0A1D2VPQ1"/>
<organism evidence="1 2">
    <name type="scientific">Ascoidea rubescens DSM 1968</name>
    <dbReference type="NCBI Taxonomy" id="1344418"/>
    <lineage>
        <taxon>Eukaryota</taxon>
        <taxon>Fungi</taxon>
        <taxon>Dikarya</taxon>
        <taxon>Ascomycota</taxon>
        <taxon>Saccharomycotina</taxon>
        <taxon>Saccharomycetes</taxon>
        <taxon>Ascoideaceae</taxon>
        <taxon>Ascoidea</taxon>
    </lineage>
</organism>
<sequence length="194" mass="22658">MALRNTFIRTSRALITEDQCIVEDVARYCITVNKLKELPLKYSPNTTFTPNQIRVLAIYRRCFRLRAFLYERNGDRELYTKVLKCKFKEQDIVRAFNGNEPDVWMTLVRTLRFVLNASADSNGCESRILRNMSSYYRSLERNRTPVLYDGVQNKEHHDGVLDAKKTKVKLKPASFNTIFIETLGLFNKSLGIYL</sequence>
<dbReference type="Proteomes" id="UP000095038">
    <property type="component" value="Unassembled WGS sequence"/>
</dbReference>
<gene>
    <name evidence="1" type="ORF">ASCRUDRAFT_67690</name>
</gene>
<dbReference type="GeneID" id="30965055"/>
<protein>
    <submittedName>
        <fullName evidence="1">Uncharacterized protein</fullName>
    </submittedName>
</protein>
<proteinExistence type="predicted"/>
<dbReference type="EMBL" id="KV454475">
    <property type="protein sequence ID" value="ODV63602.1"/>
    <property type="molecule type" value="Genomic_DNA"/>
</dbReference>
<keyword evidence="2" id="KW-1185">Reference proteome</keyword>
<dbReference type="InParanoid" id="A0A1D2VPQ1"/>